<comment type="caution">
    <text evidence="1">The sequence shown here is derived from an EMBL/GenBank/DDBJ whole genome shotgun (WGS) entry which is preliminary data.</text>
</comment>
<name>A0A498K4Y9_MALDO</name>
<proteinExistence type="predicted"/>
<dbReference type="EMBL" id="RDQH01000330">
    <property type="protein sequence ID" value="RXI02446.1"/>
    <property type="molecule type" value="Genomic_DNA"/>
</dbReference>
<evidence type="ECO:0000313" key="2">
    <source>
        <dbReference type="Proteomes" id="UP000290289"/>
    </source>
</evidence>
<organism evidence="1 2">
    <name type="scientific">Malus domestica</name>
    <name type="common">Apple</name>
    <name type="synonym">Pyrus malus</name>
    <dbReference type="NCBI Taxonomy" id="3750"/>
    <lineage>
        <taxon>Eukaryota</taxon>
        <taxon>Viridiplantae</taxon>
        <taxon>Streptophyta</taxon>
        <taxon>Embryophyta</taxon>
        <taxon>Tracheophyta</taxon>
        <taxon>Spermatophyta</taxon>
        <taxon>Magnoliopsida</taxon>
        <taxon>eudicotyledons</taxon>
        <taxon>Gunneridae</taxon>
        <taxon>Pentapetalae</taxon>
        <taxon>rosids</taxon>
        <taxon>fabids</taxon>
        <taxon>Rosales</taxon>
        <taxon>Rosaceae</taxon>
        <taxon>Amygdaloideae</taxon>
        <taxon>Maleae</taxon>
        <taxon>Malus</taxon>
    </lineage>
</organism>
<accession>A0A498K4Y9</accession>
<keyword evidence="2" id="KW-1185">Reference proteome</keyword>
<evidence type="ECO:0000313" key="1">
    <source>
        <dbReference type="EMBL" id="RXI02446.1"/>
    </source>
</evidence>
<gene>
    <name evidence="1" type="ORF">DVH24_030375</name>
</gene>
<dbReference type="Proteomes" id="UP000290289">
    <property type="component" value="Chromosome 4"/>
</dbReference>
<sequence length="67" mass="7951">MLDFTPSKTLVENQFLFRLFEATNTVVKPWFLDRALHEPDPLFTVRYLHVRSCNGVLLHLKFMNVML</sequence>
<dbReference type="AlphaFoldDB" id="A0A498K4Y9"/>
<protein>
    <submittedName>
        <fullName evidence="1">Uncharacterized protein</fullName>
    </submittedName>
</protein>
<reference evidence="1 2" key="1">
    <citation type="submission" date="2018-10" db="EMBL/GenBank/DDBJ databases">
        <title>A high-quality apple genome assembly.</title>
        <authorList>
            <person name="Hu J."/>
        </authorList>
    </citation>
    <scope>NUCLEOTIDE SEQUENCE [LARGE SCALE GENOMIC DNA]</scope>
    <source>
        <strain evidence="2">cv. HFTH1</strain>
        <tissue evidence="1">Young leaf</tissue>
    </source>
</reference>